<comment type="caution">
    <text evidence="2">The sequence shown here is derived from an EMBL/GenBank/DDBJ whole genome shotgun (WGS) entry which is preliminary data.</text>
</comment>
<protein>
    <submittedName>
        <fullName evidence="2">Uncharacterized protein</fullName>
    </submittedName>
</protein>
<reference evidence="2" key="1">
    <citation type="submission" date="2022-01" db="EMBL/GenBank/DDBJ databases">
        <title>Comparative genomics reveals a dynamic genome evolution in the ectomycorrhizal milk-cap (Lactarius) mushrooms.</title>
        <authorList>
            <consortium name="DOE Joint Genome Institute"/>
            <person name="Lebreton A."/>
            <person name="Tang N."/>
            <person name="Kuo A."/>
            <person name="LaButti K."/>
            <person name="Drula E."/>
            <person name="Barry K."/>
            <person name="Clum A."/>
            <person name="Lipzen A."/>
            <person name="Mousain D."/>
            <person name="Ng V."/>
            <person name="Wang R."/>
            <person name="Wang X."/>
            <person name="Dai Y."/>
            <person name="Henrissat B."/>
            <person name="Grigoriev I.V."/>
            <person name="Guerin-Laguette A."/>
            <person name="Yu F."/>
            <person name="Martin F.M."/>
        </authorList>
    </citation>
    <scope>NUCLEOTIDE SEQUENCE</scope>
    <source>
        <strain evidence="2">QP</strain>
    </source>
</reference>
<feature type="compositionally biased region" description="Low complexity" evidence="1">
    <location>
        <begin position="13"/>
        <end position="23"/>
    </location>
</feature>
<evidence type="ECO:0000313" key="2">
    <source>
        <dbReference type="EMBL" id="KAH8996633.1"/>
    </source>
</evidence>
<name>A0AAD4LRJ2_9AGAM</name>
<proteinExistence type="predicted"/>
<sequence length="330" mass="36216">MSEGEQKKRSISESKATTKATTITEEDPRKAHIQAQVKSSIQSLLSRDIPYEWCDAVLKECGQMCKSGGLDLSVVLQEPLIDGKPPIYWAILNGPVTTLQKGEAALHALVLSLLDTCQPLKETTIASIRLACMSTSNNALLQHLFWHFPPLSPLSRSDAMLLSAAGGGDVIDVDERQDGIGAFVARLQIRRFRLRMRVSKLVKVELVTSDRIWTITFSLGPKNTATGPPEGEWLLSFGLSDHSMPAWVDGDFLVLRRSSSIDSGDDYEPAFSLPLGRNPCKFQPGPGSAVTMRLDDGPMRPHLLNECVNTHFTLLFLPADSFVQQVAVTC</sequence>
<dbReference type="EMBL" id="JAKELL010000008">
    <property type="protein sequence ID" value="KAH8996633.1"/>
    <property type="molecule type" value="Genomic_DNA"/>
</dbReference>
<gene>
    <name evidence="2" type="ORF">EDB92DRAFT_1793240</name>
</gene>
<dbReference type="AlphaFoldDB" id="A0AAD4LRJ2"/>
<feature type="compositionally biased region" description="Basic and acidic residues" evidence="1">
    <location>
        <begin position="1"/>
        <end position="12"/>
    </location>
</feature>
<evidence type="ECO:0000256" key="1">
    <source>
        <dbReference type="SAM" id="MobiDB-lite"/>
    </source>
</evidence>
<evidence type="ECO:0000313" key="3">
    <source>
        <dbReference type="Proteomes" id="UP001201163"/>
    </source>
</evidence>
<accession>A0AAD4LRJ2</accession>
<keyword evidence="3" id="KW-1185">Reference proteome</keyword>
<feature type="region of interest" description="Disordered" evidence="1">
    <location>
        <begin position="1"/>
        <end position="28"/>
    </location>
</feature>
<dbReference type="Proteomes" id="UP001201163">
    <property type="component" value="Unassembled WGS sequence"/>
</dbReference>
<organism evidence="2 3">
    <name type="scientific">Lactarius akahatsu</name>
    <dbReference type="NCBI Taxonomy" id="416441"/>
    <lineage>
        <taxon>Eukaryota</taxon>
        <taxon>Fungi</taxon>
        <taxon>Dikarya</taxon>
        <taxon>Basidiomycota</taxon>
        <taxon>Agaricomycotina</taxon>
        <taxon>Agaricomycetes</taxon>
        <taxon>Russulales</taxon>
        <taxon>Russulaceae</taxon>
        <taxon>Lactarius</taxon>
    </lineage>
</organism>